<feature type="transmembrane region" description="Helical" evidence="13">
    <location>
        <begin position="40"/>
        <end position="58"/>
    </location>
</feature>
<dbReference type="GO" id="GO:0045259">
    <property type="term" value="C:proton-transporting ATP synthase complex"/>
    <property type="evidence" value="ECO:0007669"/>
    <property type="project" value="UniProtKB-KW"/>
</dbReference>
<evidence type="ECO:0000256" key="13">
    <source>
        <dbReference type="SAM" id="Phobius"/>
    </source>
</evidence>
<keyword evidence="4" id="KW-0813">Transport</keyword>
<dbReference type="InterPro" id="IPR000568">
    <property type="entry name" value="ATP_synth_F0_asu"/>
</dbReference>
<evidence type="ECO:0000256" key="1">
    <source>
        <dbReference type="ARBA" id="ARBA00004448"/>
    </source>
</evidence>
<keyword evidence="6 13" id="KW-0812">Transmembrane</keyword>
<dbReference type="InterPro" id="IPR045083">
    <property type="entry name" value="ATP_synth_F0_asu_bact/mt"/>
</dbReference>
<dbReference type="PANTHER" id="PTHR11410:SF0">
    <property type="entry name" value="ATP SYNTHASE SUBUNIT A"/>
    <property type="match status" value="1"/>
</dbReference>
<gene>
    <name evidence="14" type="primary">atp6</name>
</gene>
<reference evidence="14" key="1">
    <citation type="journal article" date="2009" name="FEMS Yeast Res.">
        <title>Complete mitochondrial genome sequences of three Nakaseomyces species reveal invasion by palindromic GC clusters and considerable size expansion.</title>
        <authorList>
            <person name="Bouchier C."/>
            <person name="Ma L."/>
            <person name="Creno S."/>
            <person name="Dujon B."/>
            <person name="Fairhead C."/>
        </authorList>
    </citation>
    <scope>NUCLEOTIDE SEQUENCE</scope>
    <source>
        <strain evidence="14">CBS 7720</strain>
    </source>
</reference>
<dbReference type="CDD" id="cd00310">
    <property type="entry name" value="ATP-synt_Fo_a_6"/>
    <property type="match status" value="1"/>
</dbReference>
<evidence type="ECO:0000256" key="4">
    <source>
        <dbReference type="ARBA" id="ARBA00022448"/>
    </source>
</evidence>
<dbReference type="PRINTS" id="PR00123">
    <property type="entry name" value="ATPASEA"/>
</dbReference>
<geneLocation type="mitochondrion" evidence="14"/>
<dbReference type="InterPro" id="IPR035908">
    <property type="entry name" value="F0_ATP_A_sf"/>
</dbReference>
<dbReference type="GeneID" id="7802977"/>
<dbReference type="EMBL" id="FM995166">
    <property type="protein sequence ID" value="CAX36944.1"/>
    <property type="molecule type" value="Genomic_DNA"/>
</dbReference>
<keyword evidence="9" id="KW-0406">Ion transport</keyword>
<evidence type="ECO:0000256" key="3">
    <source>
        <dbReference type="ARBA" id="ARBA00021312"/>
    </source>
</evidence>
<feature type="transmembrane region" description="Helical" evidence="13">
    <location>
        <begin position="92"/>
        <end position="113"/>
    </location>
</feature>
<sequence length="260" mass="29223">MNNNFINTFINSPLEQFEIKTFMGFTSPIINLTSLNITTFSLYIFIVFLVINVLYILTNNNNKVIGSRWLLSQEMIYDTILKMTKEQIGGKLWGNYFPLIYTFFMFIFTANLISMIPYSFALTAHFVLIISLSIIIWLGITTLGLVRHGLGFFALFVPQGTPLILVPLLVLIEVLSYSARAVSLGLRLSCNVLAGHLLMAILATLTLSLMSINIFTLFLGSIPMVLILAIFSLEMGIAMIQAYVFSILMASYIKDALYLH</sequence>
<dbReference type="PANTHER" id="PTHR11410">
    <property type="entry name" value="ATP SYNTHASE SUBUNIT A"/>
    <property type="match status" value="1"/>
</dbReference>
<name>C3W8H6_9SACH</name>
<dbReference type="RefSeq" id="YP_002836214.1">
    <property type="nucleotide sequence ID" value="NC_012621.1"/>
</dbReference>
<keyword evidence="5" id="KW-0138">CF(0)</keyword>
<dbReference type="GO" id="GO:0046933">
    <property type="term" value="F:proton-transporting ATP synthase activity, rotational mechanism"/>
    <property type="evidence" value="ECO:0007669"/>
    <property type="project" value="TreeGrafter"/>
</dbReference>
<feature type="transmembrane region" description="Helical" evidence="13">
    <location>
        <begin position="197"/>
        <end position="219"/>
    </location>
</feature>
<keyword evidence="11" id="KW-0066">ATP synthesis</keyword>
<dbReference type="Gene3D" id="1.20.120.220">
    <property type="entry name" value="ATP synthase, F0 complex, subunit A"/>
    <property type="match status" value="1"/>
</dbReference>
<feature type="transmembrane region" description="Helical" evidence="13">
    <location>
        <begin position="226"/>
        <end position="253"/>
    </location>
</feature>
<accession>C3W8H6</accession>
<dbReference type="AlphaFoldDB" id="C3W8H6"/>
<dbReference type="HAMAP" id="MF_01393">
    <property type="entry name" value="ATP_synth_a_bact"/>
    <property type="match status" value="1"/>
</dbReference>
<feature type="transmembrane region" description="Helical" evidence="13">
    <location>
        <begin position="152"/>
        <end position="177"/>
    </location>
</feature>
<keyword evidence="14" id="KW-0496">Mitochondrion</keyword>
<organism evidence="14">
    <name type="scientific">Cylindricascospora bacillispora</name>
    <dbReference type="NCBI Taxonomy" id="51660"/>
    <lineage>
        <taxon>Eukaryota</taxon>
        <taxon>Fungi</taxon>
        <taxon>Dikarya</taxon>
        <taxon>Ascomycota</taxon>
        <taxon>Saccharomycotina</taxon>
        <taxon>Saccharomycetes</taxon>
        <taxon>Saccharomycetales</taxon>
        <taxon>Saccharomycetaceae</taxon>
        <taxon>Cylindricascospora</taxon>
    </lineage>
</organism>
<dbReference type="NCBIfam" id="TIGR01131">
    <property type="entry name" value="ATP_synt_6_or_A"/>
    <property type="match status" value="1"/>
</dbReference>
<evidence type="ECO:0000256" key="12">
    <source>
        <dbReference type="RuleBase" id="RU004450"/>
    </source>
</evidence>
<dbReference type="FunFam" id="1.20.120.220:FF:000003">
    <property type="entry name" value="ATP synthase subunit a"/>
    <property type="match status" value="1"/>
</dbReference>
<evidence type="ECO:0000313" key="14">
    <source>
        <dbReference type="EMBL" id="CAX36944.1"/>
    </source>
</evidence>
<protein>
    <recommendedName>
        <fullName evidence="3 12">ATP synthase subunit a</fullName>
    </recommendedName>
</protein>
<evidence type="ECO:0000256" key="6">
    <source>
        <dbReference type="ARBA" id="ARBA00022692"/>
    </source>
</evidence>
<evidence type="ECO:0000256" key="10">
    <source>
        <dbReference type="ARBA" id="ARBA00023136"/>
    </source>
</evidence>
<proteinExistence type="inferred from homology"/>
<dbReference type="GO" id="GO:0005743">
    <property type="term" value="C:mitochondrial inner membrane"/>
    <property type="evidence" value="ECO:0007669"/>
    <property type="project" value="UniProtKB-SubCell"/>
</dbReference>
<evidence type="ECO:0000256" key="9">
    <source>
        <dbReference type="ARBA" id="ARBA00023065"/>
    </source>
</evidence>
<dbReference type="SUPFAM" id="SSF81336">
    <property type="entry name" value="F1F0 ATP synthase subunit A"/>
    <property type="match status" value="1"/>
</dbReference>
<keyword evidence="8 13" id="KW-1133">Transmembrane helix</keyword>
<evidence type="ECO:0000256" key="11">
    <source>
        <dbReference type="ARBA" id="ARBA00023310"/>
    </source>
</evidence>
<dbReference type="Pfam" id="PF00119">
    <property type="entry name" value="ATP-synt_A"/>
    <property type="match status" value="1"/>
</dbReference>
<feature type="transmembrane region" description="Helical" evidence="13">
    <location>
        <begin position="119"/>
        <end position="140"/>
    </location>
</feature>
<keyword evidence="7" id="KW-0375">Hydrogen ion transport</keyword>
<keyword evidence="10 13" id="KW-0472">Membrane</keyword>
<comment type="subcellular location">
    <subcellularLocation>
        <location evidence="1 12">Mitochondrion inner membrane</location>
        <topology evidence="1 12">Multi-pass membrane protein</topology>
    </subcellularLocation>
</comment>
<evidence type="ECO:0000256" key="5">
    <source>
        <dbReference type="ARBA" id="ARBA00022547"/>
    </source>
</evidence>
<evidence type="ECO:0000256" key="7">
    <source>
        <dbReference type="ARBA" id="ARBA00022781"/>
    </source>
</evidence>
<comment type="similarity">
    <text evidence="2">Belongs to the ATPase A chain family.</text>
</comment>
<evidence type="ECO:0000256" key="8">
    <source>
        <dbReference type="ARBA" id="ARBA00022989"/>
    </source>
</evidence>
<evidence type="ECO:0000256" key="2">
    <source>
        <dbReference type="ARBA" id="ARBA00006810"/>
    </source>
</evidence>